<comment type="caution">
    <text evidence="1">The sequence shown here is derived from an EMBL/GenBank/DDBJ whole genome shotgun (WGS) entry which is preliminary data.</text>
</comment>
<name>A0ACC2XH00_9TREE</name>
<dbReference type="Proteomes" id="UP001234202">
    <property type="component" value="Unassembled WGS sequence"/>
</dbReference>
<reference evidence="1" key="1">
    <citation type="submission" date="2023-04" db="EMBL/GenBank/DDBJ databases">
        <title>Draft Genome sequencing of Naganishia species isolated from polar environments using Oxford Nanopore Technology.</title>
        <authorList>
            <person name="Leo P."/>
            <person name="Venkateswaran K."/>
        </authorList>
    </citation>
    <scope>NUCLEOTIDE SEQUENCE</scope>
    <source>
        <strain evidence="1">DBVPG 5303</strain>
    </source>
</reference>
<proteinExistence type="predicted"/>
<evidence type="ECO:0000313" key="2">
    <source>
        <dbReference type="Proteomes" id="UP001234202"/>
    </source>
</evidence>
<accession>A0ACC2XH00</accession>
<keyword evidence="2" id="KW-1185">Reference proteome</keyword>
<protein>
    <submittedName>
        <fullName evidence="1">Uncharacterized protein</fullName>
    </submittedName>
</protein>
<evidence type="ECO:0000313" key="1">
    <source>
        <dbReference type="EMBL" id="KAJ9122671.1"/>
    </source>
</evidence>
<dbReference type="EMBL" id="JASBWV010000014">
    <property type="protein sequence ID" value="KAJ9122671.1"/>
    <property type="molecule type" value="Genomic_DNA"/>
</dbReference>
<organism evidence="1 2">
    <name type="scientific">Naganishia onofrii</name>
    <dbReference type="NCBI Taxonomy" id="1851511"/>
    <lineage>
        <taxon>Eukaryota</taxon>
        <taxon>Fungi</taxon>
        <taxon>Dikarya</taxon>
        <taxon>Basidiomycota</taxon>
        <taxon>Agaricomycotina</taxon>
        <taxon>Tremellomycetes</taxon>
        <taxon>Filobasidiales</taxon>
        <taxon>Filobasidiaceae</taxon>
        <taxon>Naganishia</taxon>
    </lineage>
</organism>
<gene>
    <name evidence="1" type="ORF">QFC24_004099</name>
</gene>
<sequence>MSHNASPLSTASDHKVTPSVPPVTEEGKVKVEANPSSNPVPLPPRSPAASDSPSANDNVLRSDDEPTAELDSTDNDDDTDSDVDSDSDSGIYRPSPYFDTSSPPNTAAGRTISSLDDVATLLKTAHFGSTNGIAKNVIVLVGAGCSVSAGIPDFRSPETGLYANLARFNLPAPEAIFDLSFFKTKPEPFFMLCKDLYPVDTLETTAGLPRSAIVEAHGSFAKSHCIRCHRETSHEEMVERVRKGEVVRCKECGGLVKPDIVFFGEGLPTEFFQSMRTKVGEARGRWDDGGFRFDEGTRDFFWGGEADVGVRHLAEKLGWKNELDDLVRQHRAELKKEWGIATGDSEIDGEDTSAASSASPAAKGGRDGVRTSAGDEDRIEEVLANLAEDLKKVGLEEEGKSEL</sequence>